<dbReference type="Pfam" id="PF22022">
    <property type="entry name" value="Phage_int_M"/>
    <property type="match status" value="1"/>
</dbReference>
<dbReference type="EMBL" id="CABM01000042">
    <property type="protein sequence ID" value="CBH97161.1"/>
    <property type="molecule type" value="Genomic_DNA"/>
</dbReference>
<dbReference type="InterPro" id="IPR025166">
    <property type="entry name" value="Integrase_DNA_bind_dom"/>
</dbReference>
<dbReference type="Pfam" id="PF00589">
    <property type="entry name" value="Phage_integrase"/>
    <property type="match status" value="1"/>
</dbReference>
<evidence type="ECO:0000256" key="3">
    <source>
        <dbReference type="ARBA" id="ARBA00023125"/>
    </source>
</evidence>
<feature type="domain" description="Tyr recombinase" evidence="7">
    <location>
        <begin position="205"/>
        <end position="384"/>
    </location>
</feature>
<dbReference type="AlphaFoldDB" id="E6PQF7"/>
<gene>
    <name evidence="8" type="ORF">CARN2_2633</name>
</gene>
<dbReference type="InterPro" id="IPR050808">
    <property type="entry name" value="Phage_Integrase"/>
</dbReference>
<comment type="caution">
    <text evidence="8">The sequence shown here is derived from an EMBL/GenBank/DDBJ whole genome shotgun (WGS) entry which is preliminary data.</text>
</comment>
<keyword evidence="2" id="KW-0229">DNA integration</keyword>
<evidence type="ECO:0000256" key="1">
    <source>
        <dbReference type="ARBA" id="ARBA00008857"/>
    </source>
</evidence>
<keyword evidence="3" id="KW-0238">DNA-binding</keyword>
<name>E6PQF7_9ZZZZ</name>
<evidence type="ECO:0000256" key="2">
    <source>
        <dbReference type="ARBA" id="ARBA00022908"/>
    </source>
</evidence>
<dbReference type="InterPro" id="IPR013762">
    <property type="entry name" value="Integrase-like_cat_sf"/>
</dbReference>
<dbReference type="PANTHER" id="PTHR30629:SF2">
    <property type="entry name" value="PROPHAGE INTEGRASE INTS-RELATED"/>
    <property type="match status" value="1"/>
</dbReference>
<dbReference type="InterPro" id="IPR002104">
    <property type="entry name" value="Integrase_catalytic"/>
</dbReference>
<organism evidence="8">
    <name type="scientific">mine drainage metagenome</name>
    <dbReference type="NCBI Taxonomy" id="410659"/>
    <lineage>
        <taxon>unclassified sequences</taxon>
        <taxon>metagenomes</taxon>
        <taxon>ecological metagenomes</taxon>
    </lineage>
</organism>
<keyword evidence="5" id="KW-1179">Viral genome integration</keyword>
<dbReference type="CDD" id="cd00801">
    <property type="entry name" value="INT_P4_C"/>
    <property type="match status" value="1"/>
</dbReference>
<sequence length="418" mass="47706">MPQLTDSAVRAAKPAPGKKTNRLFDGGGLYLDITQAGSKGWRLKYRYNGRENRISLGAYPLVSLKEARQQRDDAKRQLLQGIDPSAERKGRRQQAQIDATNSFQQQALEWFERQKILWVDSHTRDVERRLRANLFPDLGPLPIDRITPVQVLDTLRKMEARGAHDLAHRVMQVASQVFRYAIACGRCTIDPTAGLRGALTPHVQKHQPAIQPDELPTLLHAIDHYTAQGGEAQTQRALQFLALTFVRTKELIEATWDEIDLDKAQWLIAAPRMKMKRDFLVPLSTQALALLQEQQRACRNSLYVWPGRNTRVPMSNNTLLFALYRMGYRSKMTGHGFRAVASTILNEQGWRHDVIEKQLAHEPENRVRAAYNRAEYLLERSRLMQHWGDQLAALRKGHVLKTPMQPCHLLAVNSDLTP</sequence>
<evidence type="ECO:0000256" key="6">
    <source>
        <dbReference type="ARBA" id="ARBA00023296"/>
    </source>
</evidence>
<evidence type="ECO:0000256" key="4">
    <source>
        <dbReference type="ARBA" id="ARBA00023172"/>
    </source>
</evidence>
<dbReference type="Gene3D" id="1.10.150.130">
    <property type="match status" value="1"/>
</dbReference>
<dbReference type="GO" id="GO:0006310">
    <property type="term" value="P:DNA recombination"/>
    <property type="evidence" value="ECO:0007669"/>
    <property type="project" value="UniProtKB-KW"/>
</dbReference>
<reference evidence="8" key="1">
    <citation type="submission" date="2009-10" db="EMBL/GenBank/DDBJ databases">
        <title>Diversity of trophic interactions inside an arsenic-rich microbial ecosystem.</title>
        <authorList>
            <person name="Bertin P.N."/>
            <person name="Heinrich-Salmeron A."/>
            <person name="Pelletier E."/>
            <person name="Goulhen-Chollet F."/>
            <person name="Arsene-Ploetze F."/>
            <person name="Gallien S."/>
            <person name="Calteau A."/>
            <person name="Vallenet D."/>
            <person name="Casiot C."/>
            <person name="Chane-Woon-Ming B."/>
            <person name="Giloteaux L."/>
            <person name="Barakat M."/>
            <person name="Bonnefoy V."/>
            <person name="Bruneel O."/>
            <person name="Chandler M."/>
            <person name="Cleiss J."/>
            <person name="Duran R."/>
            <person name="Elbaz-Poulichet F."/>
            <person name="Fonknechten N."/>
            <person name="Lauga B."/>
            <person name="Mornico D."/>
            <person name="Ortet P."/>
            <person name="Schaeffer C."/>
            <person name="Siguier P."/>
            <person name="Alexander Thil Smith A."/>
            <person name="Van Dorsselaer A."/>
            <person name="Weissenbach J."/>
            <person name="Medigue C."/>
            <person name="Le Paslier D."/>
        </authorList>
    </citation>
    <scope>NUCLEOTIDE SEQUENCE</scope>
</reference>
<dbReference type="InterPro" id="IPR053876">
    <property type="entry name" value="Phage_int_M"/>
</dbReference>
<dbReference type="GO" id="GO:0044826">
    <property type="term" value="P:viral genome integration into host DNA"/>
    <property type="evidence" value="ECO:0007669"/>
    <property type="project" value="UniProtKB-KW"/>
</dbReference>
<evidence type="ECO:0000313" key="8">
    <source>
        <dbReference type="EMBL" id="CBH97161.1"/>
    </source>
</evidence>
<dbReference type="GO" id="GO:0015074">
    <property type="term" value="P:DNA integration"/>
    <property type="evidence" value="ECO:0007669"/>
    <property type="project" value="UniProtKB-KW"/>
</dbReference>
<evidence type="ECO:0000256" key="5">
    <source>
        <dbReference type="ARBA" id="ARBA00023195"/>
    </source>
</evidence>
<dbReference type="Gene3D" id="1.10.443.10">
    <property type="entry name" value="Intergrase catalytic core"/>
    <property type="match status" value="1"/>
</dbReference>
<dbReference type="InterPro" id="IPR010998">
    <property type="entry name" value="Integrase_recombinase_N"/>
</dbReference>
<dbReference type="GO" id="GO:0003677">
    <property type="term" value="F:DNA binding"/>
    <property type="evidence" value="ECO:0007669"/>
    <property type="project" value="UniProtKB-KW"/>
</dbReference>
<protein>
    <submittedName>
        <fullName evidence="8">Putative integrase</fullName>
    </submittedName>
</protein>
<dbReference type="Pfam" id="PF13356">
    <property type="entry name" value="Arm-DNA-bind_3"/>
    <property type="match status" value="1"/>
</dbReference>
<dbReference type="GO" id="GO:0075713">
    <property type="term" value="P:establishment of integrated proviral latency"/>
    <property type="evidence" value="ECO:0007669"/>
    <property type="project" value="UniProtKB-KW"/>
</dbReference>
<keyword evidence="4" id="KW-0233">DNA recombination</keyword>
<accession>E6PQF7</accession>
<dbReference type="SUPFAM" id="SSF56349">
    <property type="entry name" value="DNA breaking-rejoining enzymes"/>
    <property type="match status" value="1"/>
</dbReference>
<proteinExistence type="inferred from homology"/>
<keyword evidence="6" id="KW-1160">Virus entry into host cell</keyword>
<comment type="similarity">
    <text evidence="1">Belongs to the 'phage' integrase family.</text>
</comment>
<dbReference type="Gene3D" id="3.30.160.390">
    <property type="entry name" value="Integrase, DNA-binding domain"/>
    <property type="match status" value="1"/>
</dbReference>
<dbReference type="PANTHER" id="PTHR30629">
    <property type="entry name" value="PROPHAGE INTEGRASE"/>
    <property type="match status" value="1"/>
</dbReference>
<evidence type="ECO:0000259" key="7">
    <source>
        <dbReference type="PROSITE" id="PS51898"/>
    </source>
</evidence>
<dbReference type="GO" id="GO:0046718">
    <property type="term" value="P:symbiont entry into host cell"/>
    <property type="evidence" value="ECO:0007669"/>
    <property type="project" value="UniProtKB-KW"/>
</dbReference>
<dbReference type="InterPro" id="IPR038488">
    <property type="entry name" value="Integrase_DNA-bd_sf"/>
</dbReference>
<dbReference type="InterPro" id="IPR011010">
    <property type="entry name" value="DNA_brk_join_enz"/>
</dbReference>
<dbReference type="PROSITE" id="PS51898">
    <property type="entry name" value="TYR_RECOMBINASE"/>
    <property type="match status" value="1"/>
</dbReference>